<keyword evidence="3" id="KW-0804">Transcription</keyword>
<dbReference type="SUPFAM" id="SSF64288">
    <property type="entry name" value="Chorismate lyase-like"/>
    <property type="match status" value="1"/>
</dbReference>
<sequence length="242" mass="27259">MKMTAKEDSTLHTKVKQMILEKIKSGEYKSDSKLPTEAEFCNAFKVSRTTVRTALQQLAAEGYVYKQQGSGTFVSGKKVKQKLTSTVENFSEQITLQGKNPSIKVLSLEVVPADVFLEEVFDLKAGDPVNKLERIRSVNGEPLQYEVAFLPWKKTPGLNIEACENSLYNVLQKEHGHFIKKTVENLEIVAASKEVQKKLEIPAGSPCFSLETYAYLEDSTVIEYSKTIFRGDMANFVIERNY</sequence>
<evidence type="ECO:0000313" key="6">
    <source>
        <dbReference type="Proteomes" id="UP000322524"/>
    </source>
</evidence>
<protein>
    <submittedName>
        <fullName evidence="5">GntR family transcriptional regulator</fullName>
    </submittedName>
</protein>
<dbReference type="GO" id="GO:0045892">
    <property type="term" value="P:negative regulation of DNA-templated transcription"/>
    <property type="evidence" value="ECO:0007669"/>
    <property type="project" value="TreeGrafter"/>
</dbReference>
<reference evidence="5 6" key="1">
    <citation type="submission" date="2019-08" db="EMBL/GenBank/DDBJ databases">
        <title>Bacillus genomes from the desert of Cuatro Cienegas, Coahuila.</title>
        <authorList>
            <person name="Olmedo-Alvarez G."/>
        </authorList>
    </citation>
    <scope>NUCLEOTIDE SEQUENCE [LARGE SCALE GENOMIC DNA]</scope>
    <source>
        <strain evidence="5 6">CH28_1T</strain>
    </source>
</reference>
<dbReference type="PRINTS" id="PR00035">
    <property type="entry name" value="HTHGNTR"/>
</dbReference>
<gene>
    <name evidence="5" type="ORF">FZC76_13295</name>
</gene>
<dbReference type="InterPro" id="IPR000524">
    <property type="entry name" value="Tscrpt_reg_HTH_GntR"/>
</dbReference>
<dbReference type="CDD" id="cd07377">
    <property type="entry name" value="WHTH_GntR"/>
    <property type="match status" value="1"/>
</dbReference>
<dbReference type="InterPro" id="IPR036390">
    <property type="entry name" value="WH_DNA-bd_sf"/>
</dbReference>
<dbReference type="OrthoDB" id="457376at2"/>
<dbReference type="FunFam" id="1.10.10.10:FF:000079">
    <property type="entry name" value="GntR family transcriptional regulator"/>
    <property type="match status" value="1"/>
</dbReference>
<dbReference type="PANTHER" id="PTHR44846">
    <property type="entry name" value="MANNOSYL-D-GLYCERATE TRANSPORT/METABOLISM SYSTEM REPRESSOR MNGR-RELATED"/>
    <property type="match status" value="1"/>
</dbReference>
<keyword evidence="1" id="KW-0805">Transcription regulation</keyword>
<dbReference type="PANTHER" id="PTHR44846:SF1">
    <property type="entry name" value="MANNOSYL-D-GLYCERATE TRANSPORT_METABOLISM SYSTEM REPRESSOR MNGR-RELATED"/>
    <property type="match status" value="1"/>
</dbReference>
<dbReference type="AlphaFoldDB" id="A0A5D4SY12"/>
<name>A0A5D4SY12_9BACI</name>
<dbReference type="Gene3D" id="1.10.10.10">
    <property type="entry name" value="Winged helix-like DNA-binding domain superfamily/Winged helix DNA-binding domain"/>
    <property type="match status" value="1"/>
</dbReference>
<dbReference type="GO" id="GO:0003677">
    <property type="term" value="F:DNA binding"/>
    <property type="evidence" value="ECO:0007669"/>
    <property type="project" value="UniProtKB-KW"/>
</dbReference>
<keyword evidence="2" id="KW-0238">DNA-binding</keyword>
<proteinExistence type="predicted"/>
<dbReference type="Proteomes" id="UP000322524">
    <property type="component" value="Unassembled WGS sequence"/>
</dbReference>
<organism evidence="5 6">
    <name type="scientific">Sutcliffiella horikoshii</name>
    <dbReference type="NCBI Taxonomy" id="79883"/>
    <lineage>
        <taxon>Bacteria</taxon>
        <taxon>Bacillati</taxon>
        <taxon>Bacillota</taxon>
        <taxon>Bacilli</taxon>
        <taxon>Bacillales</taxon>
        <taxon>Bacillaceae</taxon>
        <taxon>Sutcliffiella</taxon>
    </lineage>
</organism>
<evidence type="ECO:0000256" key="1">
    <source>
        <dbReference type="ARBA" id="ARBA00023015"/>
    </source>
</evidence>
<dbReference type="InterPro" id="IPR028978">
    <property type="entry name" value="Chorismate_lyase_/UTRA_dom_sf"/>
</dbReference>
<evidence type="ECO:0000259" key="4">
    <source>
        <dbReference type="PROSITE" id="PS50949"/>
    </source>
</evidence>
<dbReference type="InterPro" id="IPR036388">
    <property type="entry name" value="WH-like_DNA-bd_sf"/>
</dbReference>
<dbReference type="Pfam" id="PF00392">
    <property type="entry name" value="GntR"/>
    <property type="match status" value="1"/>
</dbReference>
<dbReference type="InterPro" id="IPR011663">
    <property type="entry name" value="UTRA"/>
</dbReference>
<accession>A0A5D4SY12</accession>
<dbReference type="Gene3D" id="3.40.1410.10">
    <property type="entry name" value="Chorismate lyase-like"/>
    <property type="match status" value="1"/>
</dbReference>
<feature type="domain" description="HTH gntR-type" evidence="4">
    <location>
        <begin position="9"/>
        <end position="77"/>
    </location>
</feature>
<dbReference type="PROSITE" id="PS50949">
    <property type="entry name" value="HTH_GNTR"/>
    <property type="match status" value="1"/>
</dbReference>
<evidence type="ECO:0000256" key="3">
    <source>
        <dbReference type="ARBA" id="ARBA00023163"/>
    </source>
</evidence>
<dbReference type="EMBL" id="VTEV01000005">
    <property type="protein sequence ID" value="TYS67551.1"/>
    <property type="molecule type" value="Genomic_DNA"/>
</dbReference>
<dbReference type="SMART" id="SM00345">
    <property type="entry name" value="HTH_GNTR"/>
    <property type="match status" value="1"/>
</dbReference>
<dbReference type="GO" id="GO:0003700">
    <property type="term" value="F:DNA-binding transcription factor activity"/>
    <property type="evidence" value="ECO:0007669"/>
    <property type="project" value="InterPro"/>
</dbReference>
<evidence type="ECO:0000313" key="5">
    <source>
        <dbReference type="EMBL" id="TYS67551.1"/>
    </source>
</evidence>
<dbReference type="SMART" id="SM00866">
    <property type="entry name" value="UTRA"/>
    <property type="match status" value="1"/>
</dbReference>
<dbReference type="InterPro" id="IPR050679">
    <property type="entry name" value="Bact_HTH_transcr_reg"/>
</dbReference>
<dbReference type="Pfam" id="PF07702">
    <property type="entry name" value="UTRA"/>
    <property type="match status" value="1"/>
</dbReference>
<dbReference type="SUPFAM" id="SSF46785">
    <property type="entry name" value="Winged helix' DNA-binding domain"/>
    <property type="match status" value="1"/>
</dbReference>
<comment type="caution">
    <text evidence="5">The sequence shown here is derived from an EMBL/GenBank/DDBJ whole genome shotgun (WGS) entry which is preliminary data.</text>
</comment>
<evidence type="ECO:0000256" key="2">
    <source>
        <dbReference type="ARBA" id="ARBA00023125"/>
    </source>
</evidence>